<proteinExistence type="predicted"/>
<evidence type="ECO:0000256" key="1">
    <source>
        <dbReference type="ARBA" id="ARBA00022729"/>
    </source>
</evidence>
<evidence type="ECO:0008006" key="4">
    <source>
        <dbReference type="Google" id="ProtNLM"/>
    </source>
</evidence>
<dbReference type="Proteomes" id="UP000199317">
    <property type="component" value="Unassembled WGS sequence"/>
</dbReference>
<dbReference type="EMBL" id="FNJL01000014">
    <property type="protein sequence ID" value="SDP48948.1"/>
    <property type="molecule type" value="Genomic_DNA"/>
</dbReference>
<dbReference type="AlphaFoldDB" id="A0A1H0T5T1"/>
<evidence type="ECO:0000313" key="2">
    <source>
        <dbReference type="EMBL" id="SDP48948.1"/>
    </source>
</evidence>
<dbReference type="OrthoDB" id="5297256at2"/>
<gene>
    <name evidence="2" type="ORF">SAMN04489708_11418</name>
</gene>
<protein>
    <recommendedName>
        <fullName evidence="4">Beta-barrel assembly machine subunit BamE</fullName>
    </recommendedName>
</protein>
<evidence type="ECO:0000313" key="3">
    <source>
        <dbReference type="Proteomes" id="UP000199317"/>
    </source>
</evidence>
<keyword evidence="1" id="KW-0732">Signal</keyword>
<organism evidence="2 3">
    <name type="scientific">Paracidovorax cattleyae</name>
    <dbReference type="NCBI Taxonomy" id="80868"/>
    <lineage>
        <taxon>Bacteria</taxon>
        <taxon>Pseudomonadati</taxon>
        <taxon>Pseudomonadota</taxon>
        <taxon>Betaproteobacteria</taxon>
        <taxon>Burkholderiales</taxon>
        <taxon>Comamonadaceae</taxon>
        <taxon>Paracidovorax</taxon>
    </lineage>
</organism>
<dbReference type="Gene3D" id="3.30.1450.10">
    <property type="match status" value="1"/>
</dbReference>
<dbReference type="RefSeq" id="WP_092834885.1">
    <property type="nucleotide sequence ID" value="NZ_CP028290.1"/>
</dbReference>
<name>A0A1H0T5T1_9BURK</name>
<sequence length="189" mass="20781">MTISLSPASSLHPLILSAPAGPASPARRRALSVAAAGGAALWLLAACDPQRIRELEEGVSTEADVRARFGEPERIWDEPGGARTLEYNRQPSGHQNYMITIGPDGRMSALRQVLAPHVFETIAPGMLMEEVRRRLGKPAKMMTFERKGETVWDWRWNDGGTQPMAFSVTFDLRGRVLRSGSTAELQDGR</sequence>
<accession>A0A1H0T5T1</accession>
<dbReference type="InterPro" id="IPR037873">
    <property type="entry name" value="BamE-like"/>
</dbReference>
<reference evidence="3" key="1">
    <citation type="submission" date="2016-10" db="EMBL/GenBank/DDBJ databases">
        <authorList>
            <person name="Varghese N."/>
            <person name="Submissions S."/>
        </authorList>
    </citation>
    <scope>NUCLEOTIDE SEQUENCE [LARGE SCALE GENOMIC DNA]</scope>
    <source>
        <strain evidence="3">DSM 17101</strain>
    </source>
</reference>
<keyword evidence="3" id="KW-1185">Reference proteome</keyword>